<dbReference type="Gene3D" id="2.60.40.10">
    <property type="entry name" value="Immunoglobulins"/>
    <property type="match status" value="1"/>
</dbReference>
<keyword evidence="1" id="KW-0732">Signal</keyword>
<dbReference type="InterPro" id="IPR013783">
    <property type="entry name" value="Ig-like_fold"/>
</dbReference>
<evidence type="ECO:0000313" key="2">
    <source>
        <dbReference type="EMBL" id="WAZ22986.1"/>
    </source>
</evidence>
<feature type="signal peptide" evidence="1">
    <location>
        <begin position="1"/>
        <end position="25"/>
    </location>
</feature>
<gene>
    <name evidence="2" type="ORF">STRCI_004297</name>
</gene>
<protein>
    <submittedName>
        <fullName evidence="2">Carboxypeptidase regulatory-like domain-containing protein</fullName>
    </submittedName>
</protein>
<keyword evidence="3" id="KW-1185">Reference proteome</keyword>
<reference evidence="2" key="1">
    <citation type="submission" date="2022-12" db="EMBL/GenBank/DDBJ databases">
        <authorList>
            <person name="Ruckert C."/>
            <person name="Busche T."/>
            <person name="Kalinowski J."/>
            <person name="Wittmann C."/>
        </authorList>
    </citation>
    <scope>NUCLEOTIDE SEQUENCE</scope>
    <source>
        <strain evidence="2">DSM 40467</strain>
    </source>
</reference>
<dbReference type="Proteomes" id="UP001164439">
    <property type="component" value="Chromosome"/>
</dbReference>
<name>A0ABY7KJ60_9ACTN</name>
<feature type="chain" id="PRO_5046289829" evidence="1">
    <location>
        <begin position="26"/>
        <end position="239"/>
    </location>
</feature>
<evidence type="ECO:0000256" key="1">
    <source>
        <dbReference type="SAM" id="SignalP"/>
    </source>
</evidence>
<accession>A0ABY7KJ60</accession>
<proteinExistence type="predicted"/>
<organism evidence="2 3">
    <name type="scientific">Streptomyces cinnabarinus</name>
    <dbReference type="NCBI Taxonomy" id="67287"/>
    <lineage>
        <taxon>Bacteria</taxon>
        <taxon>Bacillati</taxon>
        <taxon>Actinomycetota</taxon>
        <taxon>Actinomycetes</taxon>
        <taxon>Kitasatosporales</taxon>
        <taxon>Streptomycetaceae</taxon>
        <taxon>Streptomyces</taxon>
    </lineage>
</organism>
<dbReference type="EMBL" id="CP114413">
    <property type="protein sequence ID" value="WAZ22986.1"/>
    <property type="molecule type" value="Genomic_DNA"/>
</dbReference>
<sequence length="239" mass="23631">MNWFRKAVVVLALAPVWAAPGQAVAADGGDGVLWGAVTIAPGREGVVEVAGFGGEGSVLTLTAPGAVRVTGVPLADRDYRGVVGPGGRSGSYTFVGGPAKEPWAGRRFPFVLAVPAGAVPGTRIAGCAMVLADENGAPKARGACAVTVGLPAPTLLRPQSGVPLGARPQTSGTAHPGAQITVRDGLENEVCATTTAGDGTWSCVPDLPLAPGAGLLQATATLNGVTALSDQIAVTVDGP</sequence>
<dbReference type="RefSeq" id="WP_269660574.1">
    <property type="nucleotide sequence ID" value="NZ_CP114413.1"/>
</dbReference>
<evidence type="ECO:0000313" key="3">
    <source>
        <dbReference type="Proteomes" id="UP001164439"/>
    </source>
</evidence>